<comment type="caution">
    <text evidence="2">The sequence shown here is derived from an EMBL/GenBank/DDBJ whole genome shotgun (WGS) entry which is preliminary data.</text>
</comment>
<protein>
    <submittedName>
        <fullName evidence="2">Uncharacterized protein</fullName>
    </submittedName>
</protein>
<gene>
    <name evidence="2" type="ORF">Tci_896397</name>
</gene>
<evidence type="ECO:0000256" key="1">
    <source>
        <dbReference type="SAM" id="MobiDB-lite"/>
    </source>
</evidence>
<accession>A0A699USX8</accession>
<proteinExistence type="predicted"/>
<organism evidence="2">
    <name type="scientific">Tanacetum cinerariifolium</name>
    <name type="common">Dalmatian daisy</name>
    <name type="synonym">Chrysanthemum cinerariifolium</name>
    <dbReference type="NCBI Taxonomy" id="118510"/>
    <lineage>
        <taxon>Eukaryota</taxon>
        <taxon>Viridiplantae</taxon>
        <taxon>Streptophyta</taxon>
        <taxon>Embryophyta</taxon>
        <taxon>Tracheophyta</taxon>
        <taxon>Spermatophyta</taxon>
        <taxon>Magnoliopsida</taxon>
        <taxon>eudicotyledons</taxon>
        <taxon>Gunneridae</taxon>
        <taxon>Pentapetalae</taxon>
        <taxon>asterids</taxon>
        <taxon>campanulids</taxon>
        <taxon>Asterales</taxon>
        <taxon>Asteraceae</taxon>
        <taxon>Asteroideae</taxon>
        <taxon>Anthemideae</taxon>
        <taxon>Anthemidinae</taxon>
        <taxon>Tanacetum</taxon>
    </lineage>
</organism>
<feature type="region of interest" description="Disordered" evidence="1">
    <location>
        <begin position="40"/>
        <end position="66"/>
    </location>
</feature>
<dbReference type="AlphaFoldDB" id="A0A699USX8"/>
<evidence type="ECO:0000313" key="2">
    <source>
        <dbReference type="EMBL" id="GFD24428.1"/>
    </source>
</evidence>
<feature type="compositionally biased region" description="Basic and acidic residues" evidence="1">
    <location>
        <begin position="47"/>
        <end position="66"/>
    </location>
</feature>
<feature type="non-terminal residue" evidence="2">
    <location>
        <position position="66"/>
    </location>
</feature>
<reference evidence="2" key="1">
    <citation type="journal article" date="2019" name="Sci. Rep.">
        <title>Draft genome of Tanacetum cinerariifolium, the natural source of mosquito coil.</title>
        <authorList>
            <person name="Yamashiro T."/>
            <person name="Shiraishi A."/>
            <person name="Satake H."/>
            <person name="Nakayama K."/>
        </authorList>
    </citation>
    <scope>NUCLEOTIDE SEQUENCE</scope>
</reference>
<sequence>MRRSGSPKGVSTRAVLPNYSTKYFIRGQFEQAPKDECAESGTIVSHSTKDHSVKTSWHPDLRDARA</sequence>
<name>A0A699USX8_TANCI</name>
<dbReference type="EMBL" id="BKCJ011352416">
    <property type="protein sequence ID" value="GFD24428.1"/>
    <property type="molecule type" value="Genomic_DNA"/>
</dbReference>